<dbReference type="PANTHER" id="PTHR46825">
    <property type="entry name" value="D-ALANYL-D-ALANINE-CARBOXYPEPTIDASE/ENDOPEPTIDASE AMPH"/>
    <property type="match status" value="1"/>
</dbReference>
<gene>
    <name evidence="3" type="ORF">B0H63DRAFT_443146</name>
</gene>
<dbReference type="AlphaFoldDB" id="A0AAE0P3V6"/>
<evidence type="ECO:0000256" key="1">
    <source>
        <dbReference type="ARBA" id="ARBA00038215"/>
    </source>
</evidence>
<evidence type="ECO:0000313" key="4">
    <source>
        <dbReference type="Proteomes" id="UP001285441"/>
    </source>
</evidence>
<reference evidence="3" key="2">
    <citation type="submission" date="2023-06" db="EMBL/GenBank/DDBJ databases">
        <authorList>
            <consortium name="Lawrence Berkeley National Laboratory"/>
            <person name="Haridas S."/>
            <person name="Hensen N."/>
            <person name="Bonometti L."/>
            <person name="Westerberg I."/>
            <person name="Brannstrom I.O."/>
            <person name="Guillou S."/>
            <person name="Cros-Aarteil S."/>
            <person name="Calhoun S."/>
            <person name="Kuo A."/>
            <person name="Mondo S."/>
            <person name="Pangilinan J."/>
            <person name="Riley R."/>
            <person name="LaButti K."/>
            <person name="Andreopoulos B."/>
            <person name="Lipzen A."/>
            <person name="Chen C."/>
            <person name="Yanf M."/>
            <person name="Daum C."/>
            <person name="Ng V."/>
            <person name="Clum A."/>
            <person name="Steindorff A."/>
            <person name="Ohm R."/>
            <person name="Martin F."/>
            <person name="Silar P."/>
            <person name="Natvig D."/>
            <person name="Lalanne C."/>
            <person name="Gautier V."/>
            <person name="Ament-velasquez S.L."/>
            <person name="Kruys A."/>
            <person name="Hutchinson M.I."/>
            <person name="Powell A.J."/>
            <person name="Barry K."/>
            <person name="Miller A.N."/>
            <person name="Grigoriev I.V."/>
            <person name="Debuchy R."/>
            <person name="Gladieux P."/>
            <person name="Thoren M.H."/>
            <person name="Johannesson H."/>
        </authorList>
    </citation>
    <scope>NUCLEOTIDE SEQUENCE</scope>
    <source>
        <strain evidence="3">CBS 232.78</strain>
    </source>
</reference>
<dbReference type="EMBL" id="JAULSW010000001">
    <property type="protein sequence ID" value="KAK3392847.1"/>
    <property type="molecule type" value="Genomic_DNA"/>
</dbReference>
<evidence type="ECO:0000313" key="3">
    <source>
        <dbReference type="EMBL" id="KAK3392847.1"/>
    </source>
</evidence>
<evidence type="ECO:0000259" key="2">
    <source>
        <dbReference type="Pfam" id="PF00144"/>
    </source>
</evidence>
<organism evidence="3 4">
    <name type="scientific">Podospora didyma</name>
    <dbReference type="NCBI Taxonomy" id="330526"/>
    <lineage>
        <taxon>Eukaryota</taxon>
        <taxon>Fungi</taxon>
        <taxon>Dikarya</taxon>
        <taxon>Ascomycota</taxon>
        <taxon>Pezizomycotina</taxon>
        <taxon>Sordariomycetes</taxon>
        <taxon>Sordariomycetidae</taxon>
        <taxon>Sordariales</taxon>
        <taxon>Podosporaceae</taxon>
        <taxon>Podospora</taxon>
    </lineage>
</organism>
<dbReference type="InterPro" id="IPR001466">
    <property type="entry name" value="Beta-lactam-related"/>
</dbReference>
<dbReference type="PANTHER" id="PTHR46825:SF14">
    <property type="entry name" value="BETA-LACTAMASE-RELATED DOMAIN-CONTAINING PROTEIN"/>
    <property type="match status" value="1"/>
</dbReference>
<name>A0AAE0P3V6_9PEZI</name>
<comment type="caution">
    <text evidence="3">The sequence shown here is derived from an EMBL/GenBank/DDBJ whole genome shotgun (WGS) entry which is preliminary data.</text>
</comment>
<feature type="domain" description="Beta-lactamase-related" evidence="2">
    <location>
        <begin position="11"/>
        <end position="183"/>
    </location>
</feature>
<proteinExistence type="inferred from homology"/>
<keyword evidence="4" id="KW-1185">Reference proteome</keyword>
<accession>A0AAE0P3V6</accession>
<protein>
    <submittedName>
        <fullName evidence="3">Beta-lactamase/transpeptidase-like protein</fullName>
    </submittedName>
</protein>
<dbReference type="Gene3D" id="3.40.710.10">
    <property type="entry name" value="DD-peptidase/beta-lactamase superfamily"/>
    <property type="match status" value="1"/>
</dbReference>
<dbReference type="SUPFAM" id="SSF56601">
    <property type="entry name" value="beta-lactamase/transpeptidase-like"/>
    <property type="match status" value="1"/>
</dbReference>
<dbReference type="InterPro" id="IPR050491">
    <property type="entry name" value="AmpC-like"/>
</dbReference>
<sequence length="420" mass="47480">MFHDGRRVSIIGVSTNGKTVFQEGFGCRSKSQRTKFGSEAPDGETIYSIGSITQVLTASLICILVDEGKLEWHTPVSDIIGLKSRSAFHTSHMTAIDLLSHRTSLAGSDYWWTECKSELFIQRSETLFFFNALQPTGSLRSSFKYNNWNFAILGEIIEELTGESYDTVLADRIFKPLGMERTSAAYMCGDNMFDDNFADAYAVLDDRLPFLLAQPAVAGENEAHLVLQNYGSLPGYMDLFSIVPNMDTSIVVLVNSSGLGDPADWIYQLILETIIETKTPNDYVALAKEAALYHAGSIKRIVSNKEKARRNIPLRRPLSDFTGHYRDSNQDFAIVVRQPRQYRSKAQPQILFRGRESQVWDLVHYEADIFRLDATFNDLAKRSMSTLVDSACFTFRFDADTDGRIWRLHWEHEPAVSVED</sequence>
<dbReference type="InterPro" id="IPR012338">
    <property type="entry name" value="Beta-lactam/transpept-like"/>
</dbReference>
<dbReference type="Pfam" id="PF00144">
    <property type="entry name" value="Beta-lactamase"/>
    <property type="match status" value="1"/>
</dbReference>
<reference evidence="3" key="1">
    <citation type="journal article" date="2023" name="Mol. Phylogenet. Evol.">
        <title>Genome-scale phylogeny and comparative genomics of the fungal order Sordariales.</title>
        <authorList>
            <person name="Hensen N."/>
            <person name="Bonometti L."/>
            <person name="Westerberg I."/>
            <person name="Brannstrom I.O."/>
            <person name="Guillou S."/>
            <person name="Cros-Aarteil S."/>
            <person name="Calhoun S."/>
            <person name="Haridas S."/>
            <person name="Kuo A."/>
            <person name="Mondo S."/>
            <person name="Pangilinan J."/>
            <person name="Riley R."/>
            <person name="LaButti K."/>
            <person name="Andreopoulos B."/>
            <person name="Lipzen A."/>
            <person name="Chen C."/>
            <person name="Yan M."/>
            <person name="Daum C."/>
            <person name="Ng V."/>
            <person name="Clum A."/>
            <person name="Steindorff A."/>
            <person name="Ohm R.A."/>
            <person name="Martin F."/>
            <person name="Silar P."/>
            <person name="Natvig D.O."/>
            <person name="Lalanne C."/>
            <person name="Gautier V."/>
            <person name="Ament-Velasquez S.L."/>
            <person name="Kruys A."/>
            <person name="Hutchinson M.I."/>
            <person name="Powell A.J."/>
            <person name="Barry K."/>
            <person name="Miller A.N."/>
            <person name="Grigoriev I.V."/>
            <person name="Debuchy R."/>
            <person name="Gladieux P."/>
            <person name="Hiltunen Thoren M."/>
            <person name="Johannesson H."/>
        </authorList>
    </citation>
    <scope>NUCLEOTIDE SEQUENCE</scope>
    <source>
        <strain evidence="3">CBS 232.78</strain>
    </source>
</reference>
<comment type="similarity">
    <text evidence="1">Belongs to the peptidase S12 family.</text>
</comment>
<dbReference type="Proteomes" id="UP001285441">
    <property type="component" value="Unassembled WGS sequence"/>
</dbReference>